<dbReference type="EMBL" id="CAJVAX010000018">
    <property type="protein sequence ID" value="CAG7645817.1"/>
    <property type="molecule type" value="Genomic_DNA"/>
</dbReference>
<organism evidence="1 2">
    <name type="scientific">Actinacidiphila bryophytorum</name>
    <dbReference type="NCBI Taxonomy" id="1436133"/>
    <lineage>
        <taxon>Bacteria</taxon>
        <taxon>Bacillati</taxon>
        <taxon>Actinomycetota</taxon>
        <taxon>Actinomycetes</taxon>
        <taxon>Kitasatosporales</taxon>
        <taxon>Streptomycetaceae</taxon>
        <taxon>Actinacidiphila</taxon>
    </lineage>
</organism>
<name>A0A9W4MI33_9ACTN</name>
<dbReference type="AlphaFoldDB" id="A0A9W4MI33"/>
<proteinExistence type="predicted"/>
<keyword evidence="2" id="KW-1185">Reference proteome</keyword>
<gene>
    <name evidence="1" type="ORF">SBRY_40251</name>
</gene>
<evidence type="ECO:0000313" key="1">
    <source>
        <dbReference type="EMBL" id="CAG7645817.1"/>
    </source>
</evidence>
<dbReference type="Proteomes" id="UP001153328">
    <property type="component" value="Unassembled WGS sequence"/>
</dbReference>
<reference evidence="1" key="1">
    <citation type="submission" date="2021-06" db="EMBL/GenBank/DDBJ databases">
        <authorList>
            <person name="Arsene-Ploetze F."/>
        </authorList>
    </citation>
    <scope>NUCLEOTIDE SEQUENCE</scope>
    <source>
        <strain evidence="1">SBRY1</strain>
    </source>
</reference>
<comment type="caution">
    <text evidence="1">The sequence shown here is derived from an EMBL/GenBank/DDBJ whole genome shotgun (WGS) entry which is preliminary data.</text>
</comment>
<evidence type="ECO:0000313" key="2">
    <source>
        <dbReference type="Proteomes" id="UP001153328"/>
    </source>
</evidence>
<protein>
    <submittedName>
        <fullName evidence="1">Uncharacterized protein</fullName>
    </submittedName>
</protein>
<accession>A0A9W4MI33</accession>
<sequence>MAFSCHPNVGSVLQLIQSSGLKPRQVRQGHR</sequence>